<dbReference type="AlphaFoldDB" id="A0AA86Q4K3"/>
<keyword evidence="1" id="KW-0812">Transmembrane</keyword>
<evidence type="ECO:0000256" key="1">
    <source>
        <dbReference type="SAM" id="Phobius"/>
    </source>
</evidence>
<protein>
    <submittedName>
        <fullName evidence="3">Hypothetical_protein</fullName>
    </submittedName>
</protein>
<comment type="caution">
    <text evidence="2">The sequence shown here is derived from an EMBL/GenBank/DDBJ whole genome shotgun (WGS) entry which is preliminary data.</text>
</comment>
<keyword evidence="1" id="KW-0472">Membrane</keyword>
<gene>
    <name evidence="2" type="ORF">HINF_LOCUS39845</name>
    <name evidence="3" type="ORF">HINF_LOCUS7016</name>
</gene>
<reference evidence="3 4" key="2">
    <citation type="submission" date="2024-07" db="EMBL/GenBank/DDBJ databases">
        <authorList>
            <person name="Akdeniz Z."/>
        </authorList>
    </citation>
    <scope>NUCLEOTIDE SEQUENCE [LARGE SCALE GENOMIC DNA]</scope>
</reference>
<name>A0AA86Q4K3_9EUKA</name>
<dbReference type="EMBL" id="CATOUU010000831">
    <property type="protein sequence ID" value="CAI9952200.1"/>
    <property type="molecule type" value="Genomic_DNA"/>
</dbReference>
<organism evidence="2">
    <name type="scientific">Hexamita inflata</name>
    <dbReference type="NCBI Taxonomy" id="28002"/>
    <lineage>
        <taxon>Eukaryota</taxon>
        <taxon>Metamonada</taxon>
        <taxon>Diplomonadida</taxon>
        <taxon>Hexamitidae</taxon>
        <taxon>Hexamitinae</taxon>
        <taxon>Hexamita</taxon>
    </lineage>
</organism>
<keyword evidence="1" id="KW-1133">Transmembrane helix</keyword>
<accession>A0AA86Q4K3</accession>
<dbReference type="EMBL" id="CAXDID020000014">
    <property type="protein sequence ID" value="CAL5982183.1"/>
    <property type="molecule type" value="Genomic_DNA"/>
</dbReference>
<keyword evidence="4" id="KW-1185">Reference proteome</keyword>
<dbReference type="Proteomes" id="UP001642409">
    <property type="component" value="Unassembled WGS sequence"/>
</dbReference>
<feature type="transmembrane region" description="Helical" evidence="1">
    <location>
        <begin position="329"/>
        <end position="350"/>
    </location>
</feature>
<sequence length="387" mass="41768">MALGGIFVTNADLNIVNCSFMPTIYNIGNQSSYLFSLVSQSTIILRGIAIVLGNQTNQQVLTQISSTNSNYFQFGGICSQLISSKLSLNQLLHEINQIYNTLFVSRSGYIVGAQSGTNKSINLSQICFSQQISSTSSFIFFGFVGIQISEIYFTNSNIQWSIQGYELTNVGTIGNQRTQILLIQNLNLSANVSQSDLSSSDRVSVLIGSVTTSYGCNYKIIDVIVQNSNISAYTFASGLIAYYVGDSLTIQQCQVNNSTFIIFRNGSYCAAIIGNEGNNPPNITNINLQDVTIQNCLIGSSHAAQTYTRAAGLIGAGVNSIFIITNCKIFSISIIGVTSVGIVFACNFNLSNNFAVTNSISYGNNYVNNILQLNCANLSNPLIQKGC</sequence>
<evidence type="ECO:0000313" key="2">
    <source>
        <dbReference type="EMBL" id="CAI9952200.1"/>
    </source>
</evidence>
<evidence type="ECO:0000313" key="4">
    <source>
        <dbReference type="Proteomes" id="UP001642409"/>
    </source>
</evidence>
<proteinExistence type="predicted"/>
<reference evidence="2" key="1">
    <citation type="submission" date="2023-06" db="EMBL/GenBank/DDBJ databases">
        <authorList>
            <person name="Kurt Z."/>
        </authorList>
    </citation>
    <scope>NUCLEOTIDE SEQUENCE</scope>
</reference>
<evidence type="ECO:0000313" key="3">
    <source>
        <dbReference type="EMBL" id="CAL5982183.1"/>
    </source>
</evidence>